<comment type="similarity">
    <text evidence="3">Belongs to the prokaryotic molybdopterin-containing oxidoreductase family. NasA/NapA/NarB subfamily.</text>
</comment>
<dbReference type="PANTHER" id="PTHR43105:SF10">
    <property type="entry name" value="NADH-QUINONE OXIDOREDUCTASE SUBUNIT G"/>
    <property type="match status" value="1"/>
</dbReference>
<evidence type="ECO:0000256" key="5">
    <source>
        <dbReference type="ARBA" id="ARBA00022505"/>
    </source>
</evidence>
<evidence type="ECO:0000256" key="9">
    <source>
        <dbReference type="ARBA" id="ARBA00023014"/>
    </source>
</evidence>
<keyword evidence="8" id="KW-0408">Iron</keyword>
<comment type="cofactor">
    <cofactor evidence="2">
        <name>[4Fe-4S] cluster</name>
        <dbReference type="ChEBI" id="CHEBI:49883"/>
    </cofactor>
</comment>
<keyword evidence="5" id="KW-0500">Molybdenum</keyword>
<dbReference type="CDD" id="cd02791">
    <property type="entry name" value="MopB_CT_Nitrate-R-NapA-like"/>
    <property type="match status" value="1"/>
</dbReference>
<evidence type="ECO:0000256" key="7">
    <source>
        <dbReference type="ARBA" id="ARBA00023002"/>
    </source>
</evidence>
<dbReference type="InterPro" id="IPR041957">
    <property type="entry name" value="CT_Nitrate-R-NapA-like"/>
</dbReference>
<keyword evidence="14" id="KW-1185">Reference proteome</keyword>
<dbReference type="SUPFAM" id="SSF50692">
    <property type="entry name" value="ADC-like"/>
    <property type="match status" value="1"/>
</dbReference>
<dbReference type="InterPro" id="IPR009010">
    <property type="entry name" value="Asp_de-COase-like_dom_sf"/>
</dbReference>
<comment type="caution">
    <text evidence="13">The sequence shown here is derived from an EMBL/GenBank/DDBJ whole genome shotgun (WGS) entry which is preliminary data.</text>
</comment>
<dbReference type="Proteomes" id="UP001484097">
    <property type="component" value="Unassembled WGS sequence"/>
</dbReference>
<organism evidence="13 14">
    <name type="scientific">Citricoccus nitrophenolicus</name>
    <dbReference type="NCBI Taxonomy" id="863575"/>
    <lineage>
        <taxon>Bacteria</taxon>
        <taxon>Bacillati</taxon>
        <taxon>Actinomycetota</taxon>
        <taxon>Actinomycetes</taxon>
        <taxon>Micrococcales</taxon>
        <taxon>Micrococcaceae</taxon>
        <taxon>Citricoccus</taxon>
    </lineage>
</organism>
<feature type="domain" description="4Fe-4S Mo/W bis-MGD-type" evidence="12">
    <location>
        <begin position="41"/>
        <end position="97"/>
    </location>
</feature>
<dbReference type="InterPro" id="IPR006656">
    <property type="entry name" value="Mopterin_OxRdtase"/>
</dbReference>
<evidence type="ECO:0000313" key="13">
    <source>
        <dbReference type="EMBL" id="MEO9247691.1"/>
    </source>
</evidence>
<protein>
    <submittedName>
        <fullName evidence="13">Nitrate reductase</fullName>
    </submittedName>
</protein>
<dbReference type="InterPro" id="IPR050123">
    <property type="entry name" value="Prok_molybdopt-oxidoreductase"/>
</dbReference>
<dbReference type="Gene3D" id="3.40.228.10">
    <property type="entry name" value="Dimethylsulfoxide Reductase, domain 2"/>
    <property type="match status" value="1"/>
</dbReference>
<dbReference type="InterPro" id="IPR006963">
    <property type="entry name" value="Mopterin_OxRdtase_4Fe-4S_dom"/>
</dbReference>
<evidence type="ECO:0000313" key="14">
    <source>
        <dbReference type="Proteomes" id="UP001484097"/>
    </source>
</evidence>
<name>A0ABV0IHP8_9MICC</name>
<dbReference type="Gene3D" id="2.40.40.20">
    <property type="match status" value="1"/>
</dbReference>
<evidence type="ECO:0000256" key="3">
    <source>
        <dbReference type="ARBA" id="ARBA00008747"/>
    </source>
</evidence>
<evidence type="ECO:0000256" key="6">
    <source>
        <dbReference type="ARBA" id="ARBA00022723"/>
    </source>
</evidence>
<dbReference type="Gene3D" id="2.20.25.90">
    <property type="entry name" value="ADC-like domains"/>
    <property type="match status" value="1"/>
</dbReference>
<dbReference type="Pfam" id="PF00384">
    <property type="entry name" value="Molybdopterin"/>
    <property type="match status" value="1"/>
</dbReference>
<sequence>MTTTDRIAEPWGTRTPYAAGESWPVRVDTHLEEGLDPQNVDRWVQTASILHSNGDALDVAVKDGRIAGVRGRGGDRVNHGRLGVKDLYGWQANASPDRLTRPLVREDGELMETDWDTAMDRIVARTQELLEEQGASALGFYTSGQLFAEEYYTLGLIAHGGLGTNHVDGNTRLCTATAAAALKESFACDGQPGSYTDIDHADVIALYGHNMAETQSVLWMRILDRLAGPNPPQLICVDPRPTQVARHAAVHLAPKPGTNVALMNGLLHELIAHGHTDQDYLDAHTVGFAELKQRVQEYTPEHAGRICDVPPEQIREAARIIGGSQRLLSTVLQGFYQSHQATAAAVQVNNVHLIRGMLGRPGCGILQMNGQPTAENTRECGGDGDLPGFRNWSNDEHVADLARVWNVEPSRIPHYGPPTHAMQMLRYAEDGSIRLMWVSGTNPAVSLPELGRIRSIFEQDRLFLVVQDLYLTETAQLADVVLPAATWGEKTGTFTNVDRTVHLSEKAVDPPGEARADLDIFLDYARRLDLRDQDGGPLVTWHDPESAFEAWKECSRGRPCDYSGLSYAKLRGASGIQWPCTEEHPEGTERLYADGAFFSDAAYCESFGKDLVTGAPLEPGEYQALNPDAKAVIKAAAYLPPHEQPSEDFPLQLITGRTLYHFHTRTKTARAPQLQRAAPEVWVELCAADADALGIGEGDLTEVATPRGTVRAQARITGIRPGVLFLPFHYGYWDTGGGYAPLDDGRAANELTLTDWDAVSKQPIFKTAAARIRRLAAGQGPAPAPTTTASAPVRDVGFRTAGDHAAQSAEQLAGAGGPAGTEGRAS</sequence>
<evidence type="ECO:0000256" key="11">
    <source>
        <dbReference type="SAM" id="MobiDB-lite"/>
    </source>
</evidence>
<accession>A0ABV0IHP8</accession>
<dbReference type="Pfam" id="PF01568">
    <property type="entry name" value="Molydop_binding"/>
    <property type="match status" value="1"/>
</dbReference>
<dbReference type="RefSeq" id="WP_347920353.1">
    <property type="nucleotide sequence ID" value="NZ_JBDXMX010000003.1"/>
</dbReference>
<dbReference type="SUPFAM" id="SSF53706">
    <property type="entry name" value="Formate dehydrogenase/DMSO reductase, domains 1-3"/>
    <property type="match status" value="1"/>
</dbReference>
<dbReference type="EMBL" id="JBDXMX010000003">
    <property type="protein sequence ID" value="MEO9247691.1"/>
    <property type="molecule type" value="Genomic_DNA"/>
</dbReference>
<evidence type="ECO:0000256" key="1">
    <source>
        <dbReference type="ARBA" id="ARBA00001942"/>
    </source>
</evidence>
<feature type="region of interest" description="Disordered" evidence="11">
    <location>
        <begin position="799"/>
        <end position="826"/>
    </location>
</feature>
<gene>
    <name evidence="13" type="ORF">ABDK96_08370</name>
</gene>
<reference evidence="13 14" key="1">
    <citation type="submission" date="2024-05" db="EMBL/GenBank/DDBJ databases">
        <authorList>
            <person name="Yi C."/>
        </authorList>
    </citation>
    <scope>NUCLEOTIDE SEQUENCE [LARGE SCALE GENOMIC DNA]</scope>
    <source>
        <strain evidence="13 14">XS13</strain>
    </source>
</reference>
<evidence type="ECO:0000256" key="2">
    <source>
        <dbReference type="ARBA" id="ARBA00001966"/>
    </source>
</evidence>
<keyword evidence="9" id="KW-0411">Iron-sulfur</keyword>
<evidence type="ECO:0000259" key="12">
    <source>
        <dbReference type="PROSITE" id="PS51669"/>
    </source>
</evidence>
<evidence type="ECO:0000256" key="8">
    <source>
        <dbReference type="ARBA" id="ARBA00023004"/>
    </source>
</evidence>
<comment type="cofactor">
    <cofactor evidence="1">
        <name>Mo-bis(molybdopterin guanine dinucleotide)</name>
        <dbReference type="ChEBI" id="CHEBI:60539"/>
    </cofactor>
</comment>
<dbReference type="PROSITE" id="PS51669">
    <property type="entry name" value="4FE4S_MOW_BIS_MGD"/>
    <property type="match status" value="1"/>
</dbReference>
<evidence type="ECO:0000256" key="4">
    <source>
        <dbReference type="ARBA" id="ARBA00022485"/>
    </source>
</evidence>
<dbReference type="PANTHER" id="PTHR43105">
    <property type="entry name" value="RESPIRATORY NITRATE REDUCTASE"/>
    <property type="match status" value="1"/>
</dbReference>
<dbReference type="InterPro" id="IPR006657">
    <property type="entry name" value="MoPterin_dinucl-bd_dom"/>
</dbReference>
<proteinExistence type="inferred from homology"/>
<dbReference type="PROSITE" id="PS00490">
    <property type="entry name" value="MOLYBDOPTERIN_PROK_2"/>
    <property type="match status" value="1"/>
</dbReference>
<dbReference type="CDD" id="cd02754">
    <property type="entry name" value="MopB_Nitrate-R-NapA-like"/>
    <property type="match status" value="1"/>
</dbReference>
<keyword evidence="10" id="KW-0534">Nitrate assimilation</keyword>
<evidence type="ECO:0000256" key="10">
    <source>
        <dbReference type="ARBA" id="ARBA00023063"/>
    </source>
</evidence>
<dbReference type="InterPro" id="IPR006655">
    <property type="entry name" value="Mopterin_OxRdtase_prok_CS"/>
</dbReference>
<keyword evidence="7" id="KW-0560">Oxidoreductase</keyword>
<keyword evidence="6" id="KW-0479">Metal-binding</keyword>
<dbReference type="Gene3D" id="3.40.50.740">
    <property type="match status" value="1"/>
</dbReference>
<keyword evidence="4" id="KW-0004">4Fe-4S</keyword>